<feature type="region of interest" description="Disordered" evidence="3">
    <location>
        <begin position="691"/>
        <end position="733"/>
    </location>
</feature>
<accession>A0A060SMQ4</accession>
<evidence type="ECO:0000313" key="6">
    <source>
        <dbReference type="Proteomes" id="UP000029665"/>
    </source>
</evidence>
<dbReference type="PANTHER" id="PTHR37984:SF5">
    <property type="entry name" value="PROTEIN NYNRIN-LIKE"/>
    <property type="match status" value="1"/>
</dbReference>
<dbReference type="InterPro" id="IPR043502">
    <property type="entry name" value="DNA/RNA_pol_sf"/>
</dbReference>
<dbReference type="GO" id="GO:0003723">
    <property type="term" value="F:RNA binding"/>
    <property type="evidence" value="ECO:0007669"/>
    <property type="project" value="UniProtKB-KW"/>
</dbReference>
<reference evidence="5" key="1">
    <citation type="submission" date="2014-01" db="EMBL/GenBank/DDBJ databases">
        <title>The genome of the white-rot fungus Pycnoporus cinnabarinus: a basidiomycete model with a versatile arsenal for lignocellulosic biomass breakdown.</title>
        <authorList>
            <person name="Levasseur A."/>
            <person name="Lomascolo A."/>
            <person name="Ruiz-Duenas F.J."/>
            <person name="Uzan E."/>
            <person name="Piumi F."/>
            <person name="Kues U."/>
            <person name="Ram A.F.J."/>
            <person name="Murat C."/>
            <person name="Haon M."/>
            <person name="Benoit I."/>
            <person name="Arfi Y."/>
            <person name="Chevret D."/>
            <person name="Drula E."/>
            <person name="Kwon M.J."/>
            <person name="Gouret P."/>
            <person name="Lesage-Meessen L."/>
            <person name="Lombard V."/>
            <person name="Mariette J."/>
            <person name="Noirot C."/>
            <person name="Park J."/>
            <person name="Patyshakuliyeva A."/>
            <person name="Wieneger R.A.B."/>
            <person name="Wosten H.A.B."/>
            <person name="Martin F."/>
            <person name="Coutinho P.M."/>
            <person name="de Vries R."/>
            <person name="Martinez A.T."/>
            <person name="Klopp C."/>
            <person name="Pontarotti P."/>
            <person name="Henrissat B."/>
            <person name="Record E."/>
        </authorList>
    </citation>
    <scope>NUCLEOTIDE SEQUENCE [LARGE SCALE GENOMIC DNA]</scope>
    <source>
        <strain evidence="5">BRFM137</strain>
    </source>
</reference>
<sequence length="733" mass="82846">MCKHNDGFAWSDSERGCFKPKFFPPIEFPVLPHTPWVEKNIPIPPGLYKEVCKILKKKIAAGVYEPSNSSLEPLNKVTIQHSGVPPTPDYLAEQFAGRPCGAIFNLYVGYDKRLIAESSHDLTTFQTPFGALRHCTLPMGWSNSVPIFHDDVTYILRPEIPYITVPYINDVPCKGPESDYRNEGGTYKTIAANPGISMLVAPSPARSRSCTIGVARIFIRNFAKRAHPLVQLTRKGVPFEFGEPQLKAMEDLKQALLESPALRAINYESPAPVILAVDTSYIAVGYHLAQCDKQKPQIRYYSHFGSITLNERESRFLQPKLELYGLFRALQATKLYLIGIRNLVVEVDARSIKGMLNNPDLAPNGLSDTEYATFFRYAQNFFSDDRKLWRKSTDGAHKLVVWPERRLDILHAAHDRLGHRGQYATSQFVSERFWWPTMQEDVTCLVELVTDNGSAFLSAARNLEKCFNLHHIKISPYNSKANGIVERLHFDTRQVLFKAAEGNQKQWSQVAHYAFWAERVTVRKRMGCSPYFAVTGCHPVLPMDIAEATYLSPPPTSLLSSGELIARRAIELQKRHDQLSLLKSRVYRARIEAAKKFEHDHPSTIRDFDFKPGSLVLMRHTQIEKSLNRKMRPRYTGPLVVVSRNRGGAYVLCKLDGSVLHRAITAFRLVPYLPQKAIALPPGFADISQKRLDELISSEDDGEDDEEPEISQELVADTGEDKANKSDSSDEED</sequence>
<dbReference type="SUPFAM" id="SSF56672">
    <property type="entry name" value="DNA/RNA polymerases"/>
    <property type="match status" value="1"/>
</dbReference>
<comment type="caution">
    <text evidence="5">The sequence shown here is derived from an EMBL/GenBank/DDBJ whole genome shotgun (WGS) entry which is preliminary data.</text>
</comment>
<dbReference type="HOGENOM" id="CLU_378177_0_0_1"/>
<evidence type="ECO:0000259" key="4">
    <source>
        <dbReference type="PROSITE" id="PS50994"/>
    </source>
</evidence>
<dbReference type="STRING" id="5643.A0A060SMQ4"/>
<dbReference type="Pfam" id="PF17919">
    <property type="entry name" value="RT_RNaseH_2"/>
    <property type="match status" value="1"/>
</dbReference>
<evidence type="ECO:0000256" key="3">
    <source>
        <dbReference type="SAM" id="MobiDB-lite"/>
    </source>
</evidence>
<evidence type="ECO:0000256" key="2">
    <source>
        <dbReference type="ARBA" id="ARBA00023268"/>
    </source>
</evidence>
<protein>
    <recommendedName>
        <fullName evidence="4">Integrase catalytic domain-containing protein</fullName>
    </recommendedName>
</protein>
<dbReference type="OMA" id="DTMHLPP"/>
<dbReference type="Gene3D" id="3.30.70.270">
    <property type="match status" value="1"/>
</dbReference>
<dbReference type="PANTHER" id="PTHR37984">
    <property type="entry name" value="PROTEIN CBG26694"/>
    <property type="match status" value="1"/>
</dbReference>
<dbReference type="InterPro" id="IPR041588">
    <property type="entry name" value="Integrase_H2C2"/>
</dbReference>
<evidence type="ECO:0000256" key="1">
    <source>
        <dbReference type="ARBA" id="ARBA00022884"/>
    </source>
</evidence>
<dbReference type="InterPro" id="IPR043128">
    <property type="entry name" value="Rev_trsase/Diguanyl_cyclase"/>
</dbReference>
<proteinExistence type="predicted"/>
<evidence type="ECO:0000313" key="5">
    <source>
        <dbReference type="EMBL" id="CDO73703.1"/>
    </source>
</evidence>
<keyword evidence="2" id="KW-0511">Multifunctional enzyme</keyword>
<dbReference type="AlphaFoldDB" id="A0A060SMQ4"/>
<dbReference type="SUPFAM" id="SSF53098">
    <property type="entry name" value="Ribonuclease H-like"/>
    <property type="match status" value="1"/>
</dbReference>
<dbReference type="OrthoDB" id="444848at2759"/>
<dbReference type="InterPro" id="IPR001584">
    <property type="entry name" value="Integrase_cat-core"/>
</dbReference>
<gene>
    <name evidence="5" type="ORF">BN946_scf185015.g31</name>
</gene>
<dbReference type="Gene3D" id="3.30.420.10">
    <property type="entry name" value="Ribonuclease H-like superfamily/Ribonuclease H"/>
    <property type="match status" value="1"/>
</dbReference>
<dbReference type="PROSITE" id="PS50994">
    <property type="entry name" value="INTEGRASE"/>
    <property type="match status" value="1"/>
</dbReference>
<keyword evidence="1" id="KW-0694">RNA-binding</keyword>
<name>A0A060SMQ4_PYCCI</name>
<dbReference type="InterPro" id="IPR036397">
    <property type="entry name" value="RNaseH_sf"/>
</dbReference>
<dbReference type="InterPro" id="IPR050951">
    <property type="entry name" value="Retrovirus_Pol_polyprotein"/>
</dbReference>
<feature type="compositionally biased region" description="Acidic residues" evidence="3">
    <location>
        <begin position="696"/>
        <end position="710"/>
    </location>
</feature>
<organism evidence="5 6">
    <name type="scientific">Pycnoporus cinnabarinus</name>
    <name type="common">Cinnabar-red polypore</name>
    <name type="synonym">Trametes cinnabarina</name>
    <dbReference type="NCBI Taxonomy" id="5643"/>
    <lineage>
        <taxon>Eukaryota</taxon>
        <taxon>Fungi</taxon>
        <taxon>Dikarya</taxon>
        <taxon>Basidiomycota</taxon>
        <taxon>Agaricomycotina</taxon>
        <taxon>Agaricomycetes</taxon>
        <taxon>Polyporales</taxon>
        <taxon>Polyporaceae</taxon>
        <taxon>Trametes</taxon>
    </lineage>
</organism>
<dbReference type="Pfam" id="PF17921">
    <property type="entry name" value="Integrase_H2C2"/>
    <property type="match status" value="1"/>
</dbReference>
<dbReference type="GO" id="GO:0015074">
    <property type="term" value="P:DNA integration"/>
    <property type="evidence" value="ECO:0007669"/>
    <property type="project" value="InterPro"/>
</dbReference>
<dbReference type="Proteomes" id="UP000029665">
    <property type="component" value="Unassembled WGS sequence"/>
</dbReference>
<keyword evidence="6" id="KW-1185">Reference proteome</keyword>
<dbReference type="InterPro" id="IPR041577">
    <property type="entry name" value="RT_RNaseH_2"/>
</dbReference>
<dbReference type="GO" id="GO:0003824">
    <property type="term" value="F:catalytic activity"/>
    <property type="evidence" value="ECO:0007669"/>
    <property type="project" value="UniProtKB-KW"/>
</dbReference>
<dbReference type="GO" id="GO:0005634">
    <property type="term" value="C:nucleus"/>
    <property type="evidence" value="ECO:0007669"/>
    <property type="project" value="UniProtKB-ARBA"/>
</dbReference>
<dbReference type="EMBL" id="CCBP010000123">
    <property type="protein sequence ID" value="CDO73703.1"/>
    <property type="molecule type" value="Genomic_DNA"/>
</dbReference>
<feature type="domain" description="Integrase catalytic" evidence="4">
    <location>
        <begin position="448"/>
        <end position="547"/>
    </location>
</feature>
<feature type="compositionally biased region" description="Basic and acidic residues" evidence="3">
    <location>
        <begin position="719"/>
        <end position="733"/>
    </location>
</feature>
<dbReference type="InterPro" id="IPR012337">
    <property type="entry name" value="RNaseH-like_sf"/>
</dbReference>